<comment type="similarity">
    <text evidence="1">Belongs to the ABC transporter superfamily.</text>
</comment>
<keyword evidence="7" id="KW-1185">Reference proteome</keyword>
<proteinExistence type="inferred from homology"/>
<dbReference type="Proteomes" id="UP001163096">
    <property type="component" value="Chromosome"/>
</dbReference>
<dbReference type="GO" id="GO:0005524">
    <property type="term" value="F:ATP binding"/>
    <property type="evidence" value="ECO:0007669"/>
    <property type="project" value="UniProtKB-KW"/>
</dbReference>
<name>A0A9X9S822_METOG</name>
<dbReference type="PANTHER" id="PTHR43335:SF4">
    <property type="entry name" value="ABC TRANSPORTER, ATP-BINDING PROTEIN"/>
    <property type="match status" value="1"/>
</dbReference>
<dbReference type="SMART" id="SM00382">
    <property type="entry name" value="AAA"/>
    <property type="match status" value="1"/>
</dbReference>
<protein>
    <submittedName>
        <fullName evidence="6">ABC transporter ATP-binding protein</fullName>
    </submittedName>
</protein>
<dbReference type="KEGG" id="mou:OU421_06290"/>
<dbReference type="CDD" id="cd03230">
    <property type="entry name" value="ABC_DR_subfamily_A"/>
    <property type="match status" value="1"/>
</dbReference>
<dbReference type="PROSITE" id="PS50893">
    <property type="entry name" value="ABC_TRANSPORTER_2"/>
    <property type="match status" value="1"/>
</dbReference>
<keyword evidence="4 6" id="KW-0067">ATP-binding</keyword>
<organism evidence="6 7">
    <name type="scientific">Methanogenium organophilum</name>
    <dbReference type="NCBI Taxonomy" id="2199"/>
    <lineage>
        <taxon>Archaea</taxon>
        <taxon>Methanobacteriati</taxon>
        <taxon>Methanobacteriota</taxon>
        <taxon>Stenosarchaea group</taxon>
        <taxon>Methanomicrobia</taxon>
        <taxon>Methanomicrobiales</taxon>
        <taxon>Methanomicrobiaceae</taxon>
        <taxon>Methanogenium</taxon>
    </lineage>
</organism>
<dbReference type="InterPro" id="IPR003439">
    <property type="entry name" value="ABC_transporter-like_ATP-bd"/>
</dbReference>
<evidence type="ECO:0000313" key="7">
    <source>
        <dbReference type="Proteomes" id="UP001163096"/>
    </source>
</evidence>
<dbReference type="PANTHER" id="PTHR43335">
    <property type="entry name" value="ABC TRANSPORTER, ATP-BINDING PROTEIN"/>
    <property type="match status" value="1"/>
</dbReference>
<evidence type="ECO:0000256" key="2">
    <source>
        <dbReference type="ARBA" id="ARBA00022448"/>
    </source>
</evidence>
<reference evidence="6" key="1">
    <citation type="submission" date="2022-11" db="EMBL/GenBank/DDBJ databases">
        <title>Complete genome sequence of Methanogenium organophilum DSM 3596.</title>
        <authorList>
            <person name="Chen S.-C."/>
            <person name="Lai S.-J."/>
            <person name="You Y.-T."/>
        </authorList>
    </citation>
    <scope>NUCLEOTIDE SEQUENCE</scope>
    <source>
        <strain evidence="6">DSM 3596</strain>
    </source>
</reference>
<evidence type="ECO:0000259" key="5">
    <source>
        <dbReference type="PROSITE" id="PS50893"/>
    </source>
</evidence>
<dbReference type="Pfam" id="PF00005">
    <property type="entry name" value="ABC_tran"/>
    <property type="match status" value="1"/>
</dbReference>
<dbReference type="RefSeq" id="WP_268187770.1">
    <property type="nucleotide sequence ID" value="NZ_CP113361.1"/>
</dbReference>
<evidence type="ECO:0000313" key="6">
    <source>
        <dbReference type="EMBL" id="WAI02480.1"/>
    </source>
</evidence>
<dbReference type="GO" id="GO:0016887">
    <property type="term" value="F:ATP hydrolysis activity"/>
    <property type="evidence" value="ECO:0007669"/>
    <property type="project" value="InterPro"/>
</dbReference>
<accession>A0A9X9S822</accession>
<gene>
    <name evidence="6" type="ORF">OU421_06290</name>
</gene>
<evidence type="ECO:0000256" key="4">
    <source>
        <dbReference type="ARBA" id="ARBA00022840"/>
    </source>
</evidence>
<evidence type="ECO:0000256" key="3">
    <source>
        <dbReference type="ARBA" id="ARBA00022741"/>
    </source>
</evidence>
<dbReference type="InterPro" id="IPR027417">
    <property type="entry name" value="P-loop_NTPase"/>
</dbReference>
<dbReference type="GeneID" id="76834694"/>
<dbReference type="PROSITE" id="PS00211">
    <property type="entry name" value="ABC_TRANSPORTER_1"/>
    <property type="match status" value="1"/>
</dbReference>
<dbReference type="EMBL" id="CP113361">
    <property type="protein sequence ID" value="WAI02480.1"/>
    <property type="molecule type" value="Genomic_DNA"/>
</dbReference>
<keyword evidence="3" id="KW-0547">Nucleotide-binding</keyword>
<keyword evidence="2" id="KW-0813">Transport</keyword>
<dbReference type="AlphaFoldDB" id="A0A9X9S822"/>
<feature type="domain" description="ABC transporter" evidence="5">
    <location>
        <begin position="2"/>
        <end position="231"/>
    </location>
</feature>
<dbReference type="InterPro" id="IPR003593">
    <property type="entry name" value="AAA+_ATPase"/>
</dbReference>
<evidence type="ECO:0000256" key="1">
    <source>
        <dbReference type="ARBA" id="ARBA00005417"/>
    </source>
</evidence>
<dbReference type="InterPro" id="IPR017871">
    <property type="entry name" value="ABC_transporter-like_CS"/>
</dbReference>
<dbReference type="Gene3D" id="3.40.50.300">
    <property type="entry name" value="P-loop containing nucleotide triphosphate hydrolases"/>
    <property type="match status" value="1"/>
</dbReference>
<sequence>MITFDHLSKAYNGVYAVDDLTFEIPDGEIFGLLGPNGAGKSTTILMLTGLIEPTAGRCLIDGIEVAKNPIEVKHRIGYMPEDVGFYTNLTAGENLDFFARLYGMDAAARNSRIDELLSLVNLDGVEKLVGGYSKGMRQRLGIAKALLNDPAVIILDEPTANLDPQGVADYRKIIKQMAVDGKTILVSSHILSEVSLVCSSIGVLSQGRLVARGTWKELTQTFDATRLEQVKILVETRDAMPKFSHPDLIAAEYTNDNREAVITARSDIRDAIAETLRDEGVMIRQLSFDRATIEESVLSYYNTGEEQA</sequence>
<dbReference type="SUPFAM" id="SSF52540">
    <property type="entry name" value="P-loop containing nucleoside triphosphate hydrolases"/>
    <property type="match status" value="1"/>
</dbReference>